<gene>
    <name evidence="1" type="ORF">RPERSI_LOCUS1059</name>
</gene>
<evidence type="ECO:0000313" key="2">
    <source>
        <dbReference type="Proteomes" id="UP000789920"/>
    </source>
</evidence>
<dbReference type="EMBL" id="CAJVQC010000880">
    <property type="protein sequence ID" value="CAG8482995.1"/>
    <property type="molecule type" value="Genomic_DNA"/>
</dbReference>
<comment type="caution">
    <text evidence="1">The sequence shown here is derived from an EMBL/GenBank/DDBJ whole genome shotgun (WGS) entry which is preliminary data.</text>
</comment>
<evidence type="ECO:0000313" key="1">
    <source>
        <dbReference type="EMBL" id="CAG8482995.1"/>
    </source>
</evidence>
<sequence length="82" mass="9377">PLSSSKTSLAFNLQASSICSIQQEYTLPKPEILSTNNIENDTLINFDISDMNENKYQNNEFNDQEKLKIIPTKIATIYYLSK</sequence>
<name>A0ACA9KMS6_9GLOM</name>
<dbReference type="Proteomes" id="UP000789920">
    <property type="component" value="Unassembled WGS sequence"/>
</dbReference>
<protein>
    <submittedName>
        <fullName evidence="1">21014_t:CDS:1</fullName>
    </submittedName>
</protein>
<keyword evidence="2" id="KW-1185">Reference proteome</keyword>
<proteinExistence type="predicted"/>
<reference evidence="1" key="1">
    <citation type="submission" date="2021-06" db="EMBL/GenBank/DDBJ databases">
        <authorList>
            <person name="Kallberg Y."/>
            <person name="Tangrot J."/>
            <person name="Rosling A."/>
        </authorList>
    </citation>
    <scope>NUCLEOTIDE SEQUENCE</scope>
    <source>
        <strain evidence="1">MA461A</strain>
    </source>
</reference>
<accession>A0ACA9KMS6</accession>
<organism evidence="1 2">
    <name type="scientific">Racocetra persica</name>
    <dbReference type="NCBI Taxonomy" id="160502"/>
    <lineage>
        <taxon>Eukaryota</taxon>
        <taxon>Fungi</taxon>
        <taxon>Fungi incertae sedis</taxon>
        <taxon>Mucoromycota</taxon>
        <taxon>Glomeromycotina</taxon>
        <taxon>Glomeromycetes</taxon>
        <taxon>Diversisporales</taxon>
        <taxon>Gigasporaceae</taxon>
        <taxon>Racocetra</taxon>
    </lineage>
</organism>
<feature type="non-terminal residue" evidence="1">
    <location>
        <position position="1"/>
    </location>
</feature>